<organism evidence="1 2">
    <name type="scientific">Oceanobacillus kimchii</name>
    <dbReference type="NCBI Taxonomy" id="746691"/>
    <lineage>
        <taxon>Bacteria</taxon>
        <taxon>Bacillati</taxon>
        <taxon>Bacillota</taxon>
        <taxon>Bacilli</taxon>
        <taxon>Bacillales</taxon>
        <taxon>Bacillaceae</taxon>
        <taxon>Oceanobacillus</taxon>
    </lineage>
</organism>
<keyword evidence="2" id="KW-1185">Reference proteome</keyword>
<reference evidence="1 2" key="1">
    <citation type="submission" date="2023-02" db="EMBL/GenBank/DDBJ databases">
        <title>Oceanobacillus kimchii IFOP_LL358 isolated form Alexandrium catenella lab strain.</title>
        <authorList>
            <person name="Gajardo G."/>
            <person name="Ueki S."/>
            <person name="Maruyama F."/>
        </authorList>
    </citation>
    <scope>NUCLEOTIDE SEQUENCE [LARGE SCALE GENOMIC DNA]</scope>
    <source>
        <strain evidence="1 2">IFOP_LL358</strain>
    </source>
</reference>
<dbReference type="Proteomes" id="UP001275436">
    <property type="component" value="Unassembled WGS sequence"/>
</dbReference>
<evidence type="ECO:0000313" key="1">
    <source>
        <dbReference type="EMBL" id="GLO66193.1"/>
    </source>
</evidence>
<comment type="caution">
    <text evidence="1">The sequence shown here is derived from an EMBL/GenBank/DDBJ whole genome shotgun (WGS) entry which is preliminary data.</text>
</comment>
<dbReference type="EMBL" id="BSKO01000001">
    <property type="protein sequence ID" value="GLO66193.1"/>
    <property type="molecule type" value="Genomic_DNA"/>
</dbReference>
<evidence type="ECO:0008006" key="3">
    <source>
        <dbReference type="Google" id="ProtNLM"/>
    </source>
</evidence>
<dbReference type="RefSeq" id="WP_317958074.1">
    <property type="nucleotide sequence ID" value="NZ_BSKO01000001.1"/>
</dbReference>
<name>A0ABQ5TKN5_9BACI</name>
<dbReference type="InterPro" id="IPR047705">
    <property type="entry name" value="AimR-like"/>
</dbReference>
<protein>
    <recommendedName>
        <fullName evidence="3">XRE family transcriptional regulator</fullName>
    </recommendedName>
</protein>
<gene>
    <name evidence="1" type="ORF">MACH08_19770</name>
</gene>
<proteinExistence type="predicted"/>
<accession>A0ABQ5TKN5</accession>
<dbReference type="Pfam" id="PF22871">
    <property type="entry name" value="AimR"/>
    <property type="match status" value="1"/>
</dbReference>
<evidence type="ECO:0000313" key="2">
    <source>
        <dbReference type="Proteomes" id="UP001275436"/>
    </source>
</evidence>
<sequence>MRDKISKIMERESLTYKSLAKSIGWSDGVLCKFISKGDTVKFDVVYDVVSYLLEGEEHEAMKYFCDEFTKPSDLKLTLEYFSLHNDISELSKYLNRSCGINNKELKEWVELYKIVLSLKREEISLVDAYDQIKQSTCSSNDSKIQQRIMEIGILYKMDEFRYLLHLGKKVEDQIEAMPNCFLKKSFKAKYLQHKAYVSLYLNCNTEEARKCAKEGIKYNMTKVLNSFFYSIIGISYTYESPKDMISYLKISTDVLSQTDNFNEAMEMSKTYKHVINIVNNELDKDDYNSKEPLSVFISGKNSNNQSEMLIAYSMILKDRNFFLSKIISDELISAGCNPALIESMRNIV</sequence>
<dbReference type="NCBIfam" id="NF038310">
    <property type="entry name" value="lysogeny_AimR"/>
    <property type="match status" value="1"/>
</dbReference>